<dbReference type="SUPFAM" id="SSF53335">
    <property type="entry name" value="S-adenosyl-L-methionine-dependent methyltransferases"/>
    <property type="match status" value="1"/>
</dbReference>
<reference evidence="2 3" key="1">
    <citation type="submission" date="2023-07" db="EMBL/GenBank/DDBJ databases">
        <title>Genomic Encyclopedia of Type Strains, Phase IV (KMG-IV): sequencing the most valuable type-strain genomes for metagenomic binning, comparative biology and taxonomic classification.</title>
        <authorList>
            <person name="Goeker M."/>
        </authorList>
    </citation>
    <scope>NUCLEOTIDE SEQUENCE [LARGE SCALE GENOMIC DNA]</scope>
    <source>
        <strain evidence="2 3">DSM 2457</strain>
    </source>
</reference>
<dbReference type="InterPro" id="IPR029063">
    <property type="entry name" value="SAM-dependent_MTases_sf"/>
</dbReference>
<dbReference type="GO" id="GO:0032259">
    <property type="term" value="P:methylation"/>
    <property type="evidence" value="ECO:0007669"/>
    <property type="project" value="UniProtKB-KW"/>
</dbReference>
<evidence type="ECO:0000313" key="2">
    <source>
        <dbReference type="EMBL" id="MDQ0304678.1"/>
    </source>
</evidence>
<feature type="domain" description="Methyltransferase type 11" evidence="1">
    <location>
        <begin position="57"/>
        <end position="157"/>
    </location>
</feature>
<dbReference type="InterPro" id="IPR013216">
    <property type="entry name" value="Methyltransf_11"/>
</dbReference>
<dbReference type="GO" id="GO:0061542">
    <property type="term" value="F:3-demethylubiquinol 3-O-methyltransferase activity"/>
    <property type="evidence" value="ECO:0007669"/>
    <property type="project" value="UniProtKB-EC"/>
</dbReference>
<dbReference type="EMBL" id="JAUSUI010000009">
    <property type="protein sequence ID" value="MDQ0304678.1"/>
    <property type="molecule type" value="Genomic_DNA"/>
</dbReference>
<keyword evidence="3" id="KW-1185">Reference proteome</keyword>
<dbReference type="Gene3D" id="3.40.50.150">
    <property type="entry name" value="Vaccinia Virus protein VP39"/>
    <property type="match status" value="1"/>
</dbReference>
<keyword evidence="2" id="KW-0808">Transferase</keyword>
<comment type="caution">
    <text evidence="2">The sequence shown here is derived from an EMBL/GenBank/DDBJ whole genome shotgun (WGS) entry which is preliminary data.</text>
</comment>
<evidence type="ECO:0000259" key="1">
    <source>
        <dbReference type="Pfam" id="PF08241"/>
    </source>
</evidence>
<dbReference type="Proteomes" id="UP001224682">
    <property type="component" value="Unassembled WGS sequence"/>
</dbReference>
<dbReference type="EC" id="2.1.1.64" evidence="2"/>
<accession>A0ABU0BFR9</accession>
<dbReference type="Pfam" id="PF08241">
    <property type="entry name" value="Methyltransf_11"/>
    <property type="match status" value="1"/>
</dbReference>
<evidence type="ECO:0000313" key="3">
    <source>
        <dbReference type="Proteomes" id="UP001224682"/>
    </source>
</evidence>
<sequence length="278" mass="31046">MSCHFSSNDLSAEEALKWFADCGNTDAGYLQAHWSRFQYTYEFAMAPVSQGARLDILDVGCHWLHNALLYARAGHRVTCIDGSALVEHPSVIAAAERMGASLLPMRRMETGDGLLVLPDNSVDLVLFCEIIEHIAFNPIPFWKEIYRILRPGGRIIITTPNALYHRSIDTQINRLLSGRGGFGITVNDIMETGTYGHHWKEYSLPELRDYFARLSSDFDTSRHVMATREEDLNATLGPISELVAACADVRAHSIYLDVVLTRKDAGISISPPWIPPQS</sequence>
<name>A0ABU0BFR9_9HYPH</name>
<keyword evidence="2" id="KW-0489">Methyltransferase</keyword>
<dbReference type="CDD" id="cd02440">
    <property type="entry name" value="AdoMet_MTases"/>
    <property type="match status" value="1"/>
</dbReference>
<organism evidence="2 3">
    <name type="scientific">Ancylobacter polymorphus</name>
    <dbReference type="NCBI Taxonomy" id="223390"/>
    <lineage>
        <taxon>Bacteria</taxon>
        <taxon>Pseudomonadati</taxon>
        <taxon>Pseudomonadota</taxon>
        <taxon>Alphaproteobacteria</taxon>
        <taxon>Hyphomicrobiales</taxon>
        <taxon>Xanthobacteraceae</taxon>
        <taxon>Ancylobacter</taxon>
    </lineage>
</organism>
<protein>
    <submittedName>
        <fullName evidence="2">2-polyprenyl-6-hydroxyphenyl methylase/3-demethylubiquinone-9 3-methyltransferase</fullName>
        <ecNumber evidence="2">2.1.1.222</ecNumber>
        <ecNumber evidence="2">2.1.1.64</ecNumber>
    </submittedName>
</protein>
<dbReference type="RefSeq" id="WP_307022078.1">
    <property type="nucleotide sequence ID" value="NZ_JAUSUI010000009.1"/>
</dbReference>
<dbReference type="GO" id="GO:0102208">
    <property type="term" value="F:2-polyprenyl-6-hydroxyphenol methylase activity"/>
    <property type="evidence" value="ECO:0007669"/>
    <property type="project" value="UniProtKB-EC"/>
</dbReference>
<proteinExistence type="predicted"/>
<gene>
    <name evidence="2" type="ORF">J2S75_003723</name>
</gene>
<dbReference type="EC" id="2.1.1.222" evidence="2"/>